<dbReference type="Pfam" id="PF00291">
    <property type="entry name" value="PALP"/>
    <property type="match status" value="1"/>
</dbReference>
<dbReference type="GO" id="GO:0009088">
    <property type="term" value="P:threonine biosynthetic process"/>
    <property type="evidence" value="ECO:0007669"/>
    <property type="project" value="UniProtKB-UniRule"/>
</dbReference>
<dbReference type="GO" id="GO:0003941">
    <property type="term" value="F:L-serine ammonia-lyase activity"/>
    <property type="evidence" value="ECO:0007669"/>
    <property type="project" value="TreeGrafter"/>
</dbReference>
<dbReference type="GO" id="GO:0004794">
    <property type="term" value="F:threonine deaminase activity"/>
    <property type="evidence" value="ECO:0007669"/>
    <property type="project" value="TreeGrafter"/>
</dbReference>
<dbReference type="Proteomes" id="UP000608579">
    <property type="component" value="Unassembled WGS sequence"/>
</dbReference>
<dbReference type="GO" id="GO:0006565">
    <property type="term" value="P:L-serine catabolic process"/>
    <property type="evidence" value="ECO:0007669"/>
    <property type="project" value="TreeGrafter"/>
</dbReference>
<comment type="similarity">
    <text evidence="2">Belongs to the threonine synthase family.</text>
</comment>
<dbReference type="GO" id="GO:0009097">
    <property type="term" value="P:isoleucine biosynthetic process"/>
    <property type="evidence" value="ECO:0007669"/>
    <property type="project" value="TreeGrafter"/>
</dbReference>
<dbReference type="CDD" id="cd01563">
    <property type="entry name" value="Thr-synth_1"/>
    <property type="match status" value="1"/>
</dbReference>
<feature type="modified residue" description="N6-(pyridoxal phosphate)lysine" evidence="6">
    <location>
        <position position="100"/>
    </location>
</feature>
<protein>
    <recommendedName>
        <fullName evidence="5">Threonine synthase</fullName>
        <ecNumber evidence="5">4.2.3.1</ecNumber>
    </recommendedName>
</protein>
<dbReference type="Gene3D" id="3.40.50.1100">
    <property type="match status" value="2"/>
</dbReference>
<evidence type="ECO:0000313" key="9">
    <source>
        <dbReference type="Proteomes" id="UP000608579"/>
    </source>
</evidence>
<evidence type="ECO:0000256" key="3">
    <source>
        <dbReference type="ARBA" id="ARBA00022898"/>
    </source>
</evidence>
<sequence length="407" mass="43778">MVCRTCKTEYPPTLRNVCDKCLDAVDVVYHAEEDLKEVLSRRFRRGVWRYKELLPVSDEFIVDIGAGGTPLVHARELGRRIGLRNLYIKNDTQNPSFSFKDRPASVAVSKAREFNLPLVGCASTGNLASATSAHAAAANVPCVVLMPDTVELPKIKQAGMYGSHLILVDGTYDDTNRLAYLLTETTKIGIVNVNLRPYYVEGSKTMMYEIIEELGWRGPENIIIPMASGALLGALHKALREFEALGLLKDAGTRFHGAQPAGCSPITDAYSSGSDKVTPVKEPSTIVKSLAIGSPGDGEYALGIIRRTGGTGQTVTDEATIDAVHLLCKTTGIYAEPGGAITIAAAKKMREAGVLDAGDEVVCCVTGAGYKADEHIEPTGKTYAVKPKINEILQVLQQEILATTPLT</sequence>
<evidence type="ECO:0000256" key="6">
    <source>
        <dbReference type="PIRSR" id="PIRSR604450-51"/>
    </source>
</evidence>
<dbReference type="SUPFAM" id="SSF53686">
    <property type="entry name" value="Tryptophan synthase beta subunit-like PLP-dependent enzymes"/>
    <property type="match status" value="1"/>
</dbReference>
<dbReference type="EC" id="4.2.3.1" evidence="5"/>
<organism evidence="8 9">
    <name type="scientific">Caldiarchaeum subterraneum</name>
    <dbReference type="NCBI Taxonomy" id="311458"/>
    <lineage>
        <taxon>Archaea</taxon>
        <taxon>Nitrososphaerota</taxon>
        <taxon>Candidatus Caldarchaeales</taxon>
        <taxon>Candidatus Caldarchaeaceae</taxon>
        <taxon>Candidatus Caldarchaeum</taxon>
    </lineage>
</organism>
<evidence type="ECO:0000256" key="4">
    <source>
        <dbReference type="ARBA" id="ARBA00023239"/>
    </source>
</evidence>
<comment type="cofactor">
    <cofactor evidence="1 6">
        <name>pyridoxal 5'-phosphate</name>
        <dbReference type="ChEBI" id="CHEBI:597326"/>
    </cofactor>
</comment>
<comment type="caution">
    <text evidence="8">The sequence shown here is derived from an EMBL/GenBank/DDBJ whole genome shotgun (WGS) entry which is preliminary data.</text>
</comment>
<dbReference type="EMBL" id="DQVM01000109">
    <property type="protein sequence ID" value="HIQ30014.1"/>
    <property type="molecule type" value="Genomic_DNA"/>
</dbReference>
<evidence type="ECO:0000313" key="8">
    <source>
        <dbReference type="EMBL" id="HIQ30014.1"/>
    </source>
</evidence>
<dbReference type="InterPro" id="IPR036052">
    <property type="entry name" value="TrpB-like_PALP_sf"/>
</dbReference>
<dbReference type="GO" id="GO:0006567">
    <property type="term" value="P:L-threonine catabolic process"/>
    <property type="evidence" value="ECO:0007669"/>
    <property type="project" value="TreeGrafter"/>
</dbReference>
<dbReference type="InterPro" id="IPR050147">
    <property type="entry name" value="Ser/Thr_Dehydratase"/>
</dbReference>
<evidence type="ECO:0000256" key="1">
    <source>
        <dbReference type="ARBA" id="ARBA00001933"/>
    </source>
</evidence>
<gene>
    <name evidence="8" type="primary">thrC</name>
    <name evidence="8" type="ORF">EYH45_05560</name>
</gene>
<dbReference type="PANTHER" id="PTHR48078:SF6">
    <property type="entry name" value="L-THREONINE DEHYDRATASE CATABOLIC TDCB"/>
    <property type="match status" value="1"/>
</dbReference>
<name>A0A833EA87_CALS0</name>
<evidence type="ECO:0000256" key="5">
    <source>
        <dbReference type="NCBIfam" id="TIGR00260"/>
    </source>
</evidence>
<feature type="domain" description="Tryptophan synthase beta chain-like PALP" evidence="7">
    <location>
        <begin position="65"/>
        <end position="367"/>
    </location>
</feature>
<dbReference type="GO" id="GO:0004795">
    <property type="term" value="F:threonine synthase activity"/>
    <property type="evidence" value="ECO:0007669"/>
    <property type="project" value="UniProtKB-UniRule"/>
</dbReference>
<dbReference type="InterPro" id="IPR004450">
    <property type="entry name" value="Thr_synthase-like"/>
</dbReference>
<evidence type="ECO:0000259" key="7">
    <source>
        <dbReference type="Pfam" id="PF00291"/>
    </source>
</evidence>
<dbReference type="InterPro" id="IPR001926">
    <property type="entry name" value="TrpB-like_PALP"/>
</dbReference>
<keyword evidence="4 8" id="KW-0456">Lyase</keyword>
<dbReference type="PANTHER" id="PTHR48078">
    <property type="entry name" value="THREONINE DEHYDRATASE, MITOCHONDRIAL-RELATED"/>
    <property type="match status" value="1"/>
</dbReference>
<dbReference type="AlphaFoldDB" id="A0A833EA87"/>
<dbReference type="NCBIfam" id="TIGR00260">
    <property type="entry name" value="thrC"/>
    <property type="match status" value="1"/>
</dbReference>
<accession>A0A833EA87</accession>
<reference evidence="8" key="1">
    <citation type="journal article" date="2020" name="ISME J.">
        <title>Gammaproteobacteria mediating utilization of methyl-, sulfur- and petroleum organic compounds in deep ocean hydrothermal plumes.</title>
        <authorList>
            <person name="Zhou Z."/>
            <person name="Liu Y."/>
            <person name="Pan J."/>
            <person name="Cron B.R."/>
            <person name="Toner B.M."/>
            <person name="Anantharaman K."/>
            <person name="Breier J.A."/>
            <person name="Dick G.J."/>
            <person name="Li M."/>
        </authorList>
    </citation>
    <scope>NUCLEOTIDE SEQUENCE</scope>
    <source>
        <strain evidence="8">SZUA-1515</strain>
    </source>
</reference>
<keyword evidence="3 6" id="KW-0663">Pyridoxal phosphate</keyword>
<proteinExistence type="inferred from homology"/>
<evidence type="ECO:0000256" key="2">
    <source>
        <dbReference type="ARBA" id="ARBA00005517"/>
    </source>
</evidence>